<dbReference type="SUPFAM" id="SSF52096">
    <property type="entry name" value="ClpP/crotonase"/>
    <property type="match status" value="1"/>
</dbReference>
<dbReference type="InterPro" id="IPR032710">
    <property type="entry name" value="NTF2-like_dom_sf"/>
</dbReference>
<dbReference type="AlphaFoldDB" id="A0A371JQH4"/>
<protein>
    <recommendedName>
        <fullName evidence="1">Tail specific protease domain-containing protein</fullName>
    </recommendedName>
</protein>
<organism evidence="2 3">
    <name type="scientific">Flagellimonas nanhaiensis</name>
    <dbReference type="NCBI Taxonomy" id="2292706"/>
    <lineage>
        <taxon>Bacteria</taxon>
        <taxon>Pseudomonadati</taxon>
        <taxon>Bacteroidota</taxon>
        <taxon>Flavobacteriia</taxon>
        <taxon>Flavobacteriales</taxon>
        <taxon>Flavobacteriaceae</taxon>
        <taxon>Flagellimonas</taxon>
    </lineage>
</organism>
<dbReference type="PANTHER" id="PTHR11261:SF3">
    <property type="entry name" value="RETINOL-BINDING PROTEIN 3"/>
    <property type="match status" value="1"/>
</dbReference>
<dbReference type="Pfam" id="PF11918">
    <property type="entry name" value="Peptidase_S41_N"/>
    <property type="match status" value="1"/>
</dbReference>
<dbReference type="GO" id="GO:0008236">
    <property type="term" value="F:serine-type peptidase activity"/>
    <property type="evidence" value="ECO:0007669"/>
    <property type="project" value="InterPro"/>
</dbReference>
<dbReference type="Pfam" id="PF03572">
    <property type="entry name" value="Peptidase_S41"/>
    <property type="match status" value="1"/>
</dbReference>
<dbReference type="EMBL" id="QTJX01000002">
    <property type="protein sequence ID" value="RDY59757.1"/>
    <property type="molecule type" value="Genomic_DNA"/>
</dbReference>
<sequence length="488" mass="55041">MASTSFGIDFNLNPMKHTRKSIATILALVYGIVAYTQDLDKSYVNKTVNKIIDVIDKNYIIPELKTEVISDISANLEQGKYHNLPDHKSLAKTLTRDLKESSGDFHLYVVAKASDVEEKTSPVRQMRRMSPDPKAFENLLSYTILEGNIAYLKIPLFAPLEYIKEDLDAFLETTLSADAIIVDVRDCPGGSGETLAYLAGGIVAKETHLTTYYSKTEQQSLYTPKTKFGPINDKKEVFVLTNGNTGSAAEGFAFYLQQIGRVTVVGAPSAGGGRSNEFFPIDDVLDLSVSTRTSVTPNGKQFQGVGVQPAVFTPENNALKQAQILALQSLQEKSPEQKPLYKNLLKEIGKDRMKYQRGDKQNITKTVLGYLENFFENNTEEMLKYLHPQLAKRGISKKRGESALFFQDMEMDELKAMLERKPAFPMEKQQNKVEIQDVFFNSASVKVTTGYPGRMEWIEYIHLFKLNGEWKIANILWDYFPRKNQKTK</sequence>
<dbReference type="SMART" id="SM00245">
    <property type="entry name" value="TSPc"/>
    <property type="match status" value="1"/>
</dbReference>
<dbReference type="InterPro" id="IPR005151">
    <property type="entry name" value="Tail-specific_protease"/>
</dbReference>
<dbReference type="InterPro" id="IPR039437">
    <property type="entry name" value="FrzH/put_lumazine-bd"/>
</dbReference>
<dbReference type="Gene3D" id="3.90.226.10">
    <property type="entry name" value="2-enoyl-CoA Hydratase, Chain A, domain 1"/>
    <property type="match status" value="1"/>
</dbReference>
<keyword evidence="3" id="KW-1185">Reference proteome</keyword>
<comment type="caution">
    <text evidence="2">The sequence shown here is derived from an EMBL/GenBank/DDBJ whole genome shotgun (WGS) entry which is preliminary data.</text>
</comment>
<dbReference type="CDD" id="cd07563">
    <property type="entry name" value="Peptidase_S41_IRBP"/>
    <property type="match status" value="1"/>
</dbReference>
<proteinExistence type="predicted"/>
<dbReference type="OrthoDB" id="6397760at2"/>
<name>A0A371JQH4_9FLAO</name>
<evidence type="ECO:0000313" key="2">
    <source>
        <dbReference type="EMBL" id="RDY59757.1"/>
    </source>
</evidence>
<dbReference type="Gene3D" id="3.10.450.50">
    <property type="match status" value="1"/>
</dbReference>
<gene>
    <name evidence="2" type="ORF">DX873_10365</name>
</gene>
<dbReference type="Pfam" id="PF12893">
    <property type="entry name" value="Lumazine_bd_2"/>
    <property type="match status" value="1"/>
</dbReference>
<evidence type="ECO:0000313" key="3">
    <source>
        <dbReference type="Proteomes" id="UP000261828"/>
    </source>
</evidence>
<feature type="domain" description="Tail specific protease" evidence="1">
    <location>
        <begin position="91"/>
        <end position="314"/>
    </location>
</feature>
<accession>A0A371JQH4</accession>
<dbReference type="PANTHER" id="PTHR11261">
    <property type="entry name" value="INTERPHOTORECEPTOR RETINOID-BINDING PROTEIN"/>
    <property type="match status" value="1"/>
</dbReference>
<dbReference type="InterPro" id="IPR029045">
    <property type="entry name" value="ClpP/crotonase-like_dom_sf"/>
</dbReference>
<dbReference type="GO" id="GO:0006508">
    <property type="term" value="P:proteolysis"/>
    <property type="evidence" value="ECO:0007669"/>
    <property type="project" value="InterPro"/>
</dbReference>
<reference evidence="2 3" key="1">
    <citation type="submission" date="2018-08" db="EMBL/GenBank/DDBJ databases">
        <title>Muricauda nanhaiensis sp. nov., isolated from seawater of the South China Sea.</title>
        <authorList>
            <person name="Dang Y."/>
        </authorList>
    </citation>
    <scope>NUCLEOTIDE SEQUENCE [LARGE SCALE GENOMIC DNA]</scope>
    <source>
        <strain evidence="2 3">SM1704</strain>
    </source>
</reference>
<evidence type="ECO:0000259" key="1">
    <source>
        <dbReference type="SMART" id="SM00245"/>
    </source>
</evidence>
<dbReference type="Gene3D" id="3.30.750.44">
    <property type="match status" value="1"/>
</dbReference>
<dbReference type="Proteomes" id="UP000261828">
    <property type="component" value="Unassembled WGS sequence"/>
</dbReference>
<dbReference type="SUPFAM" id="SSF54427">
    <property type="entry name" value="NTF2-like"/>
    <property type="match status" value="1"/>
</dbReference>